<name>A0ABU2KNG5_9ACTN</name>
<dbReference type="InterPro" id="IPR029052">
    <property type="entry name" value="Metallo-depent_PP-like"/>
</dbReference>
<feature type="compositionally biased region" description="Low complexity" evidence="3">
    <location>
        <begin position="497"/>
        <end position="507"/>
    </location>
</feature>
<evidence type="ECO:0000256" key="2">
    <source>
        <dbReference type="ARBA" id="ARBA00022801"/>
    </source>
</evidence>
<gene>
    <name evidence="6" type="ORF">RM446_01665</name>
</gene>
<organism evidence="6 7">
    <name type="scientific">Streptomonospora wellingtoniae</name>
    <dbReference type="NCBI Taxonomy" id="3075544"/>
    <lineage>
        <taxon>Bacteria</taxon>
        <taxon>Bacillati</taxon>
        <taxon>Actinomycetota</taxon>
        <taxon>Actinomycetes</taxon>
        <taxon>Streptosporangiales</taxon>
        <taxon>Nocardiopsidaceae</taxon>
        <taxon>Streptomonospora</taxon>
    </lineage>
</organism>
<feature type="domain" description="Calcineurin-like phosphoesterase" evidence="5">
    <location>
        <begin position="235"/>
        <end position="320"/>
    </location>
</feature>
<keyword evidence="7" id="KW-1185">Reference proteome</keyword>
<dbReference type="PANTHER" id="PTHR31302:SF31">
    <property type="entry name" value="PHOSPHODIESTERASE YAEI"/>
    <property type="match status" value="1"/>
</dbReference>
<feature type="compositionally biased region" description="Acidic residues" evidence="3">
    <location>
        <begin position="517"/>
        <end position="526"/>
    </location>
</feature>
<keyword evidence="4" id="KW-1133">Transmembrane helix</keyword>
<evidence type="ECO:0000259" key="5">
    <source>
        <dbReference type="Pfam" id="PF00149"/>
    </source>
</evidence>
<feature type="transmembrane region" description="Helical" evidence="4">
    <location>
        <begin position="122"/>
        <end position="142"/>
    </location>
</feature>
<dbReference type="EMBL" id="JAVREK010000001">
    <property type="protein sequence ID" value="MDT0300816.1"/>
    <property type="molecule type" value="Genomic_DNA"/>
</dbReference>
<sequence length="526" mass="55335">MRAAPARFSRVRRGRTWRYGAVVAAALLGGWLGLTLGGQIVAPIGPADVEFSVSPDFDGKTVVDVSPLGKLEFDTHTGPLSFRASISEIRLSATREMFQNPAAIDRMADSIGDELRSGVIRLFVQAVAAAVAGAGVTALILLRDWRRAGMSSATALLVLAGAGGLSAATFNPAAIAEPRYTGLLAGAPQVVGSAESVVSRFSRYREQLASLVGNVSQLYEATSALPVYEDDADTIRVLHVSDLHLNPAGWNVVRSLSGQFQVDLVVDTGDITDRGSAAEDVFADDIGTLDVPYVWVRGNHDSMGTQRAVQEQDNAVVLDDEVQRVGGIVFYGAGDPRFTPDKALDNPTGGELAAIGAEQMPAVEDHEPPVDVAVFHDPRQGQAFSGRVPLVLAGDAQSRWTEQQGTGTRFIVQGSTGGAGLRALDGDSDEPTPYQASVLYFDAESKRLQAWDDVTLGGLGLSSAQIERHIAENPDREITPPTSTPQAPTPPTPSSPGTPASGETGPTQTPAARPQESEPEPEGSPG</sequence>
<reference evidence="7" key="1">
    <citation type="submission" date="2023-07" db="EMBL/GenBank/DDBJ databases">
        <title>30 novel species of actinomycetes from the DSMZ collection.</title>
        <authorList>
            <person name="Nouioui I."/>
        </authorList>
    </citation>
    <scope>NUCLEOTIDE SEQUENCE [LARGE SCALE GENOMIC DNA]</scope>
    <source>
        <strain evidence="7">DSM 45055</strain>
    </source>
</reference>
<keyword evidence="2" id="KW-0378">Hydrolase</keyword>
<feature type="transmembrane region" description="Helical" evidence="4">
    <location>
        <begin position="154"/>
        <end position="175"/>
    </location>
</feature>
<comment type="caution">
    <text evidence="6">The sequence shown here is derived from an EMBL/GenBank/DDBJ whole genome shotgun (WGS) entry which is preliminary data.</text>
</comment>
<protein>
    <submittedName>
        <fullName evidence="6">Metallophosphoesterase</fullName>
    </submittedName>
</protein>
<evidence type="ECO:0000256" key="3">
    <source>
        <dbReference type="SAM" id="MobiDB-lite"/>
    </source>
</evidence>
<proteinExistence type="predicted"/>
<dbReference type="InterPro" id="IPR004843">
    <property type="entry name" value="Calcineurin-like_PHP"/>
</dbReference>
<accession>A0ABU2KNG5</accession>
<keyword evidence="4" id="KW-0812">Transmembrane</keyword>
<dbReference type="InterPro" id="IPR051158">
    <property type="entry name" value="Metallophosphoesterase_sf"/>
</dbReference>
<dbReference type="PANTHER" id="PTHR31302">
    <property type="entry name" value="TRANSMEMBRANE PROTEIN WITH METALLOPHOSPHOESTERASE DOMAIN-RELATED"/>
    <property type="match status" value="1"/>
</dbReference>
<dbReference type="SUPFAM" id="SSF56300">
    <property type="entry name" value="Metallo-dependent phosphatases"/>
    <property type="match status" value="1"/>
</dbReference>
<evidence type="ECO:0000313" key="7">
    <source>
        <dbReference type="Proteomes" id="UP001183226"/>
    </source>
</evidence>
<dbReference type="Proteomes" id="UP001183226">
    <property type="component" value="Unassembled WGS sequence"/>
</dbReference>
<evidence type="ECO:0000313" key="6">
    <source>
        <dbReference type="EMBL" id="MDT0300816.1"/>
    </source>
</evidence>
<dbReference type="Pfam" id="PF00149">
    <property type="entry name" value="Metallophos"/>
    <property type="match status" value="1"/>
</dbReference>
<dbReference type="Gene3D" id="3.60.21.10">
    <property type="match status" value="1"/>
</dbReference>
<evidence type="ECO:0000256" key="4">
    <source>
        <dbReference type="SAM" id="Phobius"/>
    </source>
</evidence>
<evidence type="ECO:0000256" key="1">
    <source>
        <dbReference type="ARBA" id="ARBA00022723"/>
    </source>
</evidence>
<feature type="region of interest" description="Disordered" evidence="3">
    <location>
        <begin position="471"/>
        <end position="526"/>
    </location>
</feature>
<feature type="compositionally biased region" description="Pro residues" evidence="3">
    <location>
        <begin position="487"/>
        <end position="496"/>
    </location>
</feature>
<keyword evidence="4" id="KW-0472">Membrane</keyword>
<keyword evidence="1" id="KW-0479">Metal-binding</keyword>